<gene>
    <name evidence="3" type="ORF">E0F76_16620</name>
</gene>
<feature type="signal peptide" evidence="1">
    <location>
        <begin position="1"/>
        <end position="21"/>
    </location>
</feature>
<keyword evidence="1" id="KW-0732">Signal</keyword>
<accession>A0A4R5C8F9</accession>
<sequence>MNSKKQFLIILTFFSIGTAIAQSTDDLFNILIQKGLIKQTEADSIRANYAINQQAKPKDKTFQIDLQIKNRFEYRDGYGSIPTDATVPAAFVNQRSRLNFSYQHGDAFNTVLSLQDARVWGSHDPRGLDGTIQLFEGYVEPFITPNFSIRIGRQRIVLDNQRLFAENEWRVNANAHDAINFRYYKGKISLELIGAFNQTSERIFGTDYSPNQLSLTPANATPSAWTNYKTLAVSYVKYEFTPKFTATSIVAADGYQSKTNSEKTVWRLTYGGRLEYTYGNWYATTSGYIQSGRNNTEKSLKAWYVQPEIKFNKTNSISIRLGAEIMSGDNGTIGNVDHNFVPLYGVAHRFNGFLDLFTKFPADLNNAGLVNPYLYLTKVISPKWEVSSNSHLFYTQKTAILTPNQKLSKFMGYEHDLVIGYKPNNYTHVETGFAFALPTETMTAIKKSGDAGKIPTWFYVQLKFTPRIFKTVFN</sequence>
<proteinExistence type="predicted"/>
<feature type="domain" description="Alginate export" evidence="2">
    <location>
        <begin position="64"/>
        <end position="351"/>
    </location>
</feature>
<dbReference type="SUPFAM" id="SSF56935">
    <property type="entry name" value="Porins"/>
    <property type="match status" value="1"/>
</dbReference>
<evidence type="ECO:0000313" key="4">
    <source>
        <dbReference type="Proteomes" id="UP000295479"/>
    </source>
</evidence>
<dbReference type="Proteomes" id="UP000295479">
    <property type="component" value="Unassembled WGS sequence"/>
</dbReference>
<reference evidence="3 4" key="1">
    <citation type="submission" date="2019-03" db="EMBL/GenBank/DDBJ databases">
        <title>Flavobacterium AR-3-4 sp. nov. isolated from arctic soil.</title>
        <authorList>
            <person name="Chaudhary D.K."/>
        </authorList>
    </citation>
    <scope>NUCLEOTIDE SEQUENCE [LARGE SCALE GENOMIC DNA]</scope>
    <source>
        <strain evidence="3 4">AR-3-4</strain>
    </source>
</reference>
<organism evidence="3 4">
    <name type="scientific">Flavobacterium cellulosilyticum</name>
    <dbReference type="NCBI Taxonomy" id="2541731"/>
    <lineage>
        <taxon>Bacteria</taxon>
        <taxon>Pseudomonadati</taxon>
        <taxon>Bacteroidota</taxon>
        <taxon>Flavobacteriia</taxon>
        <taxon>Flavobacteriales</taxon>
        <taxon>Flavobacteriaceae</taxon>
        <taxon>Flavobacterium</taxon>
    </lineage>
</organism>
<dbReference type="Gene3D" id="2.40.160.100">
    <property type="match status" value="1"/>
</dbReference>
<dbReference type="RefSeq" id="WP_132008765.1">
    <property type="nucleotide sequence ID" value="NZ_SMFK01000016.1"/>
</dbReference>
<dbReference type="InterPro" id="IPR053728">
    <property type="entry name" value="Alginate_Permeability_Chnl"/>
</dbReference>
<comment type="caution">
    <text evidence="3">The sequence shown here is derived from an EMBL/GenBank/DDBJ whole genome shotgun (WGS) entry which is preliminary data.</text>
</comment>
<name>A0A4R5C8F9_9FLAO</name>
<dbReference type="Pfam" id="PF13372">
    <property type="entry name" value="Alginate_exp"/>
    <property type="match status" value="1"/>
</dbReference>
<evidence type="ECO:0000256" key="1">
    <source>
        <dbReference type="SAM" id="SignalP"/>
    </source>
</evidence>
<dbReference type="InterPro" id="IPR025388">
    <property type="entry name" value="Alginate_export_dom"/>
</dbReference>
<keyword evidence="4" id="KW-1185">Reference proteome</keyword>
<feature type="chain" id="PRO_5020724965" description="Alginate export domain-containing protein" evidence="1">
    <location>
        <begin position="22"/>
        <end position="474"/>
    </location>
</feature>
<evidence type="ECO:0000259" key="2">
    <source>
        <dbReference type="Pfam" id="PF13372"/>
    </source>
</evidence>
<dbReference type="OrthoDB" id="920871at2"/>
<protein>
    <recommendedName>
        <fullName evidence="2">Alginate export domain-containing protein</fullName>
    </recommendedName>
</protein>
<dbReference type="EMBL" id="SMFK01000016">
    <property type="protein sequence ID" value="TDD94420.1"/>
    <property type="molecule type" value="Genomic_DNA"/>
</dbReference>
<dbReference type="AlphaFoldDB" id="A0A4R5C8F9"/>
<evidence type="ECO:0000313" key="3">
    <source>
        <dbReference type="EMBL" id="TDD94420.1"/>
    </source>
</evidence>